<keyword evidence="15" id="KW-1185">Reference proteome</keyword>
<feature type="binding site" evidence="9">
    <location>
        <position position="181"/>
    </location>
    <ligand>
        <name>Ca(2+)</name>
        <dbReference type="ChEBI" id="CHEBI:29108"/>
        <label>3</label>
    </ligand>
</feature>
<proteinExistence type="inferred from homology"/>
<evidence type="ECO:0000256" key="1">
    <source>
        <dbReference type="ARBA" id="ARBA00010370"/>
    </source>
</evidence>
<protein>
    <submittedName>
        <fullName evidence="14">Matrix metalloproteinase-27</fullName>
    </submittedName>
</protein>
<dbReference type="OrthoDB" id="406838at2759"/>
<dbReference type="EMBL" id="JAIZAY010000004">
    <property type="protein sequence ID" value="KAJ8044106.1"/>
    <property type="molecule type" value="Genomic_DNA"/>
</dbReference>
<dbReference type="InterPro" id="IPR006026">
    <property type="entry name" value="Peptidase_Metallo"/>
</dbReference>
<keyword evidence="3 8" id="KW-0479">Metal-binding</keyword>
<feature type="binding site" evidence="9">
    <location>
        <position position="166"/>
    </location>
    <ligand>
        <name>Ca(2+)</name>
        <dbReference type="ChEBI" id="CHEBI:29108"/>
        <label>2</label>
    </ligand>
</feature>
<dbReference type="SMART" id="SM00120">
    <property type="entry name" value="HX"/>
    <property type="match status" value="4"/>
</dbReference>
<evidence type="ECO:0000256" key="5">
    <source>
        <dbReference type="ARBA" id="ARBA00022833"/>
    </source>
</evidence>
<accession>A0A9Q1CFP0</accession>
<dbReference type="InterPro" id="IPR001818">
    <property type="entry name" value="Pept_M10_metallopeptidase"/>
</dbReference>
<comment type="similarity">
    <text evidence="1">Belongs to the peptidase M10A family.</text>
</comment>
<gene>
    <name evidence="14" type="ORF">HOLleu_11478</name>
</gene>
<evidence type="ECO:0000259" key="13">
    <source>
        <dbReference type="SMART" id="SM00235"/>
    </source>
</evidence>
<evidence type="ECO:0000256" key="10">
    <source>
        <dbReference type="PIRSR" id="PIRSR621190-5"/>
    </source>
</evidence>
<evidence type="ECO:0000256" key="11">
    <source>
        <dbReference type="PROSITE-ProRule" id="PRU01011"/>
    </source>
</evidence>
<keyword evidence="2" id="KW-0645">Protease</keyword>
<sequence>MLVYSTILFLTVFSTSCFGRVIPEGGLSREEVMNLKLAFSYLKRYGYMYVNSGKTDGTVDDSTALQRFQEFMGLPATDRYDEATMSVINHPRCGLVDPVDSYEHMHQSVSLLGGRWNKTELTYKIRGSASGLSKKQVAATVREAFDLFTPHVPLTFTSVAKGDPSDIEIHFRSQNKDPQMDGAGKSVGRAYPPLAGTVNLGKIFLDADEDYTIGEARGIPLLPVVAHEIGHVLGLGHTPNSNSIMTPCVPSYSPNFELSQEDIETLSLLYGGSSRSAAHPVASAGNHALCDMTSYDAVTVMDDFLYVFKDDKYWQLSTTTASLLTSAEGDLIMSVWPEIEGDVNIIYKNSLDHVVVTKGGKYYEYDATGILFPWAPLSLRDLGLPKNAEAGYSIQENGYIIRSGKLWLMNEVSRTVHPDSPKSIRRLWGVDSINNMDSAFILGDHLYIVNGQDYVRLDVNTAQLDGSGTRNFAEDFLGC</sequence>
<dbReference type="SUPFAM" id="SSF55486">
    <property type="entry name" value="Metalloproteases ('zincins'), catalytic domain"/>
    <property type="match status" value="1"/>
</dbReference>
<feature type="binding site" evidence="8">
    <location>
        <position position="227"/>
    </location>
    <ligand>
        <name>Zn(2+)</name>
        <dbReference type="ChEBI" id="CHEBI:29105"/>
        <label>2</label>
        <note>catalytic</note>
    </ligand>
</feature>
<organism evidence="14 15">
    <name type="scientific">Holothuria leucospilota</name>
    <name type="common">Black long sea cucumber</name>
    <name type="synonym">Mertensiothuria leucospilota</name>
    <dbReference type="NCBI Taxonomy" id="206669"/>
    <lineage>
        <taxon>Eukaryota</taxon>
        <taxon>Metazoa</taxon>
        <taxon>Echinodermata</taxon>
        <taxon>Eleutherozoa</taxon>
        <taxon>Echinozoa</taxon>
        <taxon>Holothuroidea</taxon>
        <taxon>Aspidochirotacea</taxon>
        <taxon>Aspidochirotida</taxon>
        <taxon>Holothuriidae</taxon>
        <taxon>Holothuria</taxon>
    </lineage>
</organism>
<feature type="binding site" evidence="8">
    <location>
        <position position="237"/>
    </location>
    <ligand>
        <name>Zn(2+)</name>
        <dbReference type="ChEBI" id="CHEBI:29105"/>
        <label>2</label>
        <note>catalytic</note>
    </ligand>
</feature>
<feature type="binding site" evidence="9">
    <location>
        <position position="437"/>
    </location>
    <ligand>
        <name>Ca(2+)</name>
        <dbReference type="ChEBI" id="CHEBI:29108"/>
        <label>4</label>
    </ligand>
</feature>
<dbReference type="InterPro" id="IPR021190">
    <property type="entry name" value="Pept_M10A"/>
</dbReference>
<dbReference type="GO" id="GO:0008270">
    <property type="term" value="F:zinc ion binding"/>
    <property type="evidence" value="ECO:0007669"/>
    <property type="project" value="InterPro"/>
</dbReference>
<feature type="binding site" evidence="9">
    <location>
        <position position="296"/>
    </location>
    <ligand>
        <name>Ca(2+)</name>
        <dbReference type="ChEBI" id="CHEBI:29108"/>
        <label>4</label>
    </ligand>
</feature>
<feature type="repeat" description="Hemopexin" evidence="11">
    <location>
        <begin position="292"/>
        <end position="339"/>
    </location>
</feature>
<evidence type="ECO:0000313" key="14">
    <source>
        <dbReference type="EMBL" id="KAJ8044106.1"/>
    </source>
</evidence>
<dbReference type="Proteomes" id="UP001152320">
    <property type="component" value="Chromosome 4"/>
</dbReference>
<dbReference type="PROSITE" id="PS51642">
    <property type="entry name" value="HEMOPEXIN_2"/>
    <property type="match status" value="2"/>
</dbReference>
<dbReference type="Gene3D" id="2.110.10.10">
    <property type="entry name" value="Hemopexin-like domain"/>
    <property type="match status" value="1"/>
</dbReference>
<evidence type="ECO:0000256" key="8">
    <source>
        <dbReference type="PIRSR" id="PIRSR001191-2"/>
    </source>
</evidence>
<feature type="binding site" evidence="9">
    <location>
        <position position="209"/>
    </location>
    <ligand>
        <name>Ca(2+)</name>
        <dbReference type="ChEBI" id="CHEBI:29108"/>
        <label>3</label>
    </ligand>
</feature>
<feature type="chain" id="PRO_5040137151" evidence="12">
    <location>
        <begin position="20"/>
        <end position="479"/>
    </location>
</feature>
<dbReference type="SUPFAM" id="SSF50923">
    <property type="entry name" value="Hemopexin-like domain"/>
    <property type="match status" value="1"/>
</dbReference>
<dbReference type="GO" id="GO:0005615">
    <property type="term" value="C:extracellular space"/>
    <property type="evidence" value="ECO:0007669"/>
    <property type="project" value="TreeGrafter"/>
</dbReference>
<dbReference type="Pfam" id="PF01471">
    <property type="entry name" value="PG_binding_1"/>
    <property type="match status" value="1"/>
</dbReference>
<feature type="binding site" description="in inhibited form" evidence="9">
    <location>
        <position position="93"/>
    </location>
    <ligand>
        <name>Zn(2+)</name>
        <dbReference type="ChEBI" id="CHEBI:29105"/>
        <label>2</label>
        <note>catalytic</note>
    </ligand>
</feature>
<dbReference type="PANTHER" id="PTHR10201:SF294">
    <property type="entry name" value="MATRIX METALLOPROTEINASE 16"/>
    <property type="match status" value="1"/>
</dbReference>
<dbReference type="PIRSF" id="PIRSF001191">
    <property type="entry name" value="Peptidase_M10A_matrix"/>
    <property type="match status" value="1"/>
</dbReference>
<dbReference type="InterPro" id="IPR036375">
    <property type="entry name" value="Hemopexin-like_dom_sf"/>
</dbReference>
<dbReference type="InterPro" id="IPR024079">
    <property type="entry name" value="MetalloPept_cat_dom_sf"/>
</dbReference>
<dbReference type="GO" id="GO:0004222">
    <property type="term" value="F:metalloendopeptidase activity"/>
    <property type="evidence" value="ECO:0007669"/>
    <property type="project" value="InterPro"/>
</dbReference>
<evidence type="ECO:0000256" key="7">
    <source>
        <dbReference type="PIRSR" id="PIRSR001191-1"/>
    </source>
</evidence>
<evidence type="ECO:0000256" key="3">
    <source>
        <dbReference type="ARBA" id="ARBA00022723"/>
    </source>
</evidence>
<keyword evidence="9" id="KW-0106">Calcium</keyword>
<feature type="binding site" evidence="9">
    <location>
        <position position="245"/>
    </location>
    <ligand>
        <name>Zn(2+)</name>
        <dbReference type="ChEBI" id="CHEBI:29105"/>
        <label>2</label>
        <note>catalytic</note>
    </ligand>
</feature>
<keyword evidence="6" id="KW-0482">Metalloprotease</keyword>
<dbReference type="InterPro" id="IPR018487">
    <property type="entry name" value="Hemopexin-like_repeat"/>
</dbReference>
<dbReference type="PRINTS" id="PR00138">
    <property type="entry name" value="MATRIXIN"/>
</dbReference>
<dbReference type="Pfam" id="PF00413">
    <property type="entry name" value="Peptidase_M10"/>
    <property type="match status" value="1"/>
</dbReference>
<dbReference type="SMART" id="SM00235">
    <property type="entry name" value="ZnMc"/>
    <property type="match status" value="1"/>
</dbReference>
<evidence type="ECO:0000256" key="6">
    <source>
        <dbReference type="ARBA" id="ARBA00023049"/>
    </source>
</evidence>
<feature type="active site" evidence="7">
    <location>
        <position position="228"/>
    </location>
</feature>
<feature type="binding site" evidence="9">
    <location>
        <position position="209"/>
    </location>
    <ligand>
        <name>Ca(2+)</name>
        <dbReference type="ChEBI" id="CHEBI:29108"/>
        <label>1</label>
    </ligand>
</feature>
<keyword evidence="5 8" id="KW-0862">Zinc</keyword>
<name>A0A9Q1CFP0_HOLLE</name>
<dbReference type="InterPro" id="IPR036365">
    <property type="entry name" value="PGBD-like_sf"/>
</dbReference>
<feature type="binding site" evidence="9">
    <location>
        <position position="206"/>
    </location>
    <ligand>
        <name>Ca(2+)</name>
        <dbReference type="ChEBI" id="CHEBI:29108"/>
        <label>3</label>
    </ligand>
</feature>
<dbReference type="InterPro" id="IPR002477">
    <property type="entry name" value="Peptidoglycan-bd-like"/>
</dbReference>
<comment type="caution">
    <text evidence="14">The sequence shown here is derived from an EMBL/GenBank/DDBJ whole genome shotgun (WGS) entry which is preliminary data.</text>
</comment>
<dbReference type="SUPFAM" id="SSF47090">
    <property type="entry name" value="PGBD-like"/>
    <property type="match status" value="1"/>
</dbReference>
<comment type="cofactor">
    <cofactor evidence="9">
        <name>Zn(2+)</name>
        <dbReference type="ChEBI" id="CHEBI:29105"/>
    </cofactor>
    <text evidence="9">Binds 2 Zn(2+) ions per subunit.</text>
</comment>
<dbReference type="GO" id="GO:0030198">
    <property type="term" value="P:extracellular matrix organization"/>
    <property type="evidence" value="ECO:0007669"/>
    <property type="project" value="TreeGrafter"/>
</dbReference>
<keyword evidence="12" id="KW-0732">Signal</keyword>
<dbReference type="GO" id="GO:0030574">
    <property type="term" value="P:collagen catabolic process"/>
    <property type="evidence" value="ECO:0007669"/>
    <property type="project" value="TreeGrafter"/>
</dbReference>
<dbReference type="GO" id="GO:0006508">
    <property type="term" value="P:proteolysis"/>
    <property type="evidence" value="ECO:0007669"/>
    <property type="project" value="UniProtKB-KW"/>
</dbReference>
<feature type="domain" description="Peptidase metallopeptidase" evidence="13">
    <location>
        <begin position="112"/>
        <end position="272"/>
    </location>
</feature>
<feature type="repeat" description="Hemopexin" evidence="11">
    <location>
        <begin position="427"/>
        <end position="479"/>
    </location>
</feature>
<dbReference type="GO" id="GO:0031012">
    <property type="term" value="C:extracellular matrix"/>
    <property type="evidence" value="ECO:0007669"/>
    <property type="project" value="InterPro"/>
</dbReference>
<evidence type="ECO:0000256" key="9">
    <source>
        <dbReference type="PIRSR" id="PIRSR621190-2"/>
    </source>
</evidence>
<dbReference type="PANTHER" id="PTHR10201">
    <property type="entry name" value="MATRIX METALLOPROTEINASE"/>
    <property type="match status" value="1"/>
</dbReference>
<dbReference type="Gene3D" id="3.40.390.10">
    <property type="entry name" value="Collagenase (Catalytic Domain)"/>
    <property type="match status" value="1"/>
</dbReference>
<feature type="binding site" evidence="9">
    <location>
        <position position="182"/>
    </location>
    <ligand>
        <name>Ca(2+)</name>
        <dbReference type="ChEBI" id="CHEBI:29108"/>
        <label>3</label>
    </ligand>
</feature>
<comment type="cofactor">
    <cofactor evidence="9">
        <name>Ca(2+)</name>
        <dbReference type="ChEBI" id="CHEBI:29108"/>
    </cofactor>
    <text evidence="9">Can bind about 5 Ca(2+) ions per subunit.</text>
</comment>
<evidence type="ECO:0000256" key="12">
    <source>
        <dbReference type="SAM" id="SignalP"/>
    </source>
</evidence>
<evidence type="ECO:0000313" key="15">
    <source>
        <dbReference type="Proteomes" id="UP001152320"/>
    </source>
</evidence>
<feature type="binding site" evidence="8">
    <location>
        <position position="231"/>
    </location>
    <ligand>
        <name>Zn(2+)</name>
        <dbReference type="ChEBI" id="CHEBI:29105"/>
        <label>2</label>
        <note>catalytic</note>
    </ligand>
</feature>
<feature type="signal peptide" evidence="12">
    <location>
        <begin position="1"/>
        <end position="19"/>
    </location>
</feature>
<reference evidence="14" key="1">
    <citation type="submission" date="2021-10" db="EMBL/GenBank/DDBJ databases">
        <title>Tropical sea cucumber genome reveals ecological adaptation and Cuvierian tubules defense mechanism.</title>
        <authorList>
            <person name="Chen T."/>
        </authorList>
    </citation>
    <scope>NUCLEOTIDE SEQUENCE</scope>
    <source>
        <strain evidence="14">Nanhai2018</strain>
        <tissue evidence="14">Muscle</tissue>
    </source>
</reference>
<evidence type="ECO:0000256" key="4">
    <source>
        <dbReference type="ARBA" id="ARBA00022801"/>
    </source>
</evidence>
<keyword evidence="4" id="KW-0378">Hydrolase</keyword>
<feature type="short sequence motif" description="Cysteine switch" evidence="10">
    <location>
        <begin position="91"/>
        <end position="99"/>
    </location>
</feature>
<evidence type="ECO:0000256" key="2">
    <source>
        <dbReference type="ARBA" id="ARBA00022670"/>
    </source>
</evidence>
<dbReference type="AlphaFoldDB" id="A0A9Q1CFP0"/>